<organism evidence="1 2">
    <name type="scientific">Bacillus taeanensis</name>
    <dbReference type="NCBI Taxonomy" id="273032"/>
    <lineage>
        <taxon>Bacteria</taxon>
        <taxon>Bacillati</taxon>
        <taxon>Bacillota</taxon>
        <taxon>Bacilli</taxon>
        <taxon>Bacillales</taxon>
        <taxon>Bacillaceae</taxon>
        <taxon>Bacillus</taxon>
    </lineage>
</organism>
<dbReference type="EMBL" id="QOCW01000001">
    <property type="protein sequence ID" value="RBW71299.1"/>
    <property type="molecule type" value="Genomic_DNA"/>
</dbReference>
<keyword evidence="2" id="KW-1185">Reference proteome</keyword>
<reference evidence="1 2" key="1">
    <citation type="submission" date="2018-07" db="EMBL/GenBank/DDBJ databases">
        <title>Lottiidibacillus patelloidae gen. nov., sp. nov., isolated from the intestinal tract of a marine limpet and the reclassification of B. taeanensis BH030017T, B. algicola KMM 3737T and B. hwajinpoensis SW-72T as genus Lottiidibacillus.</title>
        <authorList>
            <person name="Liu R."/>
            <person name="Huang Z."/>
        </authorList>
    </citation>
    <scope>NUCLEOTIDE SEQUENCE [LARGE SCALE GENOMIC DNA]</scope>
    <source>
        <strain evidence="1 2">BH030017</strain>
    </source>
</reference>
<protein>
    <submittedName>
        <fullName evidence="1">Uncharacterized protein</fullName>
    </submittedName>
</protein>
<comment type="caution">
    <text evidence="1">The sequence shown here is derived from an EMBL/GenBank/DDBJ whole genome shotgun (WGS) entry which is preliminary data.</text>
</comment>
<evidence type="ECO:0000313" key="2">
    <source>
        <dbReference type="Proteomes" id="UP000253314"/>
    </source>
</evidence>
<gene>
    <name evidence="1" type="ORF">DS031_00680</name>
</gene>
<dbReference type="OrthoDB" id="2889126at2"/>
<dbReference type="AlphaFoldDB" id="A0A366Y2R8"/>
<sequence length="79" mass="9447">MYSFDHTWPYEKVMGDIYLHQCPYCCEENVLTGMKERDFEKAKEEIKTILIMPCCHQKMTIIKADDDYFWTTEALRAAK</sequence>
<evidence type="ECO:0000313" key="1">
    <source>
        <dbReference type="EMBL" id="RBW71299.1"/>
    </source>
</evidence>
<dbReference type="RefSeq" id="WP_113804004.1">
    <property type="nucleotide sequence ID" value="NZ_QOCW01000001.1"/>
</dbReference>
<dbReference type="Proteomes" id="UP000253314">
    <property type="component" value="Unassembled WGS sequence"/>
</dbReference>
<name>A0A366Y2R8_9BACI</name>
<proteinExistence type="predicted"/>
<accession>A0A366Y2R8</accession>